<dbReference type="InterPro" id="IPR009348">
    <property type="entry name" value="NPR2-like"/>
</dbReference>
<reference evidence="2" key="1">
    <citation type="submission" date="2020-06" db="EMBL/GenBank/DDBJ databases">
        <title>Draft genome of Bugula neritina, a colonial animal packing powerful symbionts and potential medicines.</title>
        <authorList>
            <person name="Rayko M."/>
        </authorList>
    </citation>
    <scope>NUCLEOTIDE SEQUENCE [LARGE SCALE GENOMIC DNA]</scope>
    <source>
        <strain evidence="2">Kwan_BN1</strain>
    </source>
</reference>
<proteinExistence type="inferred from homology"/>
<comment type="similarity">
    <text evidence="1">Belongs to the NPR2 family.</text>
</comment>
<accession>A0A7J7JSK1</accession>
<keyword evidence="3" id="KW-1185">Reference proteome</keyword>
<protein>
    <submittedName>
        <fullName evidence="2">NPRL2</fullName>
    </submittedName>
</protein>
<name>A0A7J7JSK1_BUGNE</name>
<gene>
    <name evidence="2" type="ORF">EB796_013297</name>
</gene>
<dbReference type="GO" id="GO:0010508">
    <property type="term" value="P:positive regulation of autophagy"/>
    <property type="evidence" value="ECO:0007669"/>
    <property type="project" value="TreeGrafter"/>
</dbReference>
<dbReference type="Pfam" id="PF06218">
    <property type="entry name" value="NPR2"/>
    <property type="match status" value="2"/>
</dbReference>
<evidence type="ECO:0000313" key="3">
    <source>
        <dbReference type="Proteomes" id="UP000593567"/>
    </source>
</evidence>
<dbReference type="OrthoDB" id="338854at2759"/>
<dbReference type="PANTHER" id="PTHR12991">
    <property type="entry name" value="NITROGEN PERMEASE REGULATOR 2/TUMOR SUPPRESSOR CANDIDATE 4"/>
    <property type="match status" value="1"/>
</dbReference>
<dbReference type="GO" id="GO:1990130">
    <property type="term" value="C:GATOR1 complex"/>
    <property type="evidence" value="ECO:0007669"/>
    <property type="project" value="TreeGrafter"/>
</dbReference>
<dbReference type="AlphaFoldDB" id="A0A7J7JSK1"/>
<sequence>MYVKTKEYIMASEVKIESIFFCQFDPKEGPQITDQVPENKYTVISDSFHFIQNYLIPREELQQKLITVKAFGFKILGCPVHVKSPIYSRNAFIFNVCFVFKPNANTSCYEWVLKKLVQYFTVLEIESNYLSAISDGVLKEKTPTKEYYTSLKDVLEQVLHKLNTLGCCSIPIDEANTIHLKLMPSYDVPPTVRDHDVPLLTFELEEYHFQQWDLATQQILPLIDGFKHVSLIAAEAGKDVQLIKALIENLLYFKLVKIIPIFQYSNVYMVTSDIDKLYKCKELQQQFLRDVQMWSKDLPNFDSVIKVFSCFNHGTMATVKQVAMRLQPHKHLNIDIRKLIQFGVVHNFMRRIHKYPIRTAGSADVPPLDAVGSQIMKYSDGKHSYDEICCALSMSYEELEARIEENPAILLCWK</sequence>
<dbReference type="GO" id="GO:0034198">
    <property type="term" value="P:cellular response to amino acid starvation"/>
    <property type="evidence" value="ECO:0007669"/>
    <property type="project" value="TreeGrafter"/>
</dbReference>
<dbReference type="GO" id="GO:0005774">
    <property type="term" value="C:vacuolar membrane"/>
    <property type="evidence" value="ECO:0007669"/>
    <property type="project" value="TreeGrafter"/>
</dbReference>
<evidence type="ECO:0000256" key="1">
    <source>
        <dbReference type="ARBA" id="ARBA00008433"/>
    </source>
</evidence>
<organism evidence="2 3">
    <name type="scientific">Bugula neritina</name>
    <name type="common">Brown bryozoan</name>
    <name type="synonym">Sertularia neritina</name>
    <dbReference type="NCBI Taxonomy" id="10212"/>
    <lineage>
        <taxon>Eukaryota</taxon>
        <taxon>Metazoa</taxon>
        <taxon>Spiralia</taxon>
        <taxon>Lophotrochozoa</taxon>
        <taxon>Bryozoa</taxon>
        <taxon>Gymnolaemata</taxon>
        <taxon>Cheilostomatida</taxon>
        <taxon>Flustrina</taxon>
        <taxon>Buguloidea</taxon>
        <taxon>Bugulidae</taxon>
        <taxon>Bugula</taxon>
    </lineage>
</organism>
<dbReference type="EMBL" id="VXIV02001954">
    <property type="protein sequence ID" value="KAF6028408.1"/>
    <property type="molecule type" value="Genomic_DNA"/>
</dbReference>
<evidence type="ECO:0000313" key="2">
    <source>
        <dbReference type="EMBL" id="KAF6028408.1"/>
    </source>
</evidence>
<dbReference type="Proteomes" id="UP000593567">
    <property type="component" value="Unassembled WGS sequence"/>
</dbReference>
<dbReference type="PANTHER" id="PTHR12991:SF10">
    <property type="entry name" value="GATOR COMPLEX PROTEIN NPRL2"/>
    <property type="match status" value="1"/>
</dbReference>
<dbReference type="GO" id="GO:1904262">
    <property type="term" value="P:negative regulation of TORC1 signaling"/>
    <property type="evidence" value="ECO:0007669"/>
    <property type="project" value="TreeGrafter"/>
</dbReference>
<dbReference type="GO" id="GO:0005096">
    <property type="term" value="F:GTPase activator activity"/>
    <property type="evidence" value="ECO:0007669"/>
    <property type="project" value="TreeGrafter"/>
</dbReference>
<comment type="caution">
    <text evidence="2">The sequence shown here is derived from an EMBL/GenBank/DDBJ whole genome shotgun (WGS) entry which is preliminary data.</text>
</comment>